<evidence type="ECO:0000313" key="3">
    <source>
        <dbReference type="Proteomes" id="UP000006968"/>
    </source>
</evidence>
<feature type="compositionally biased region" description="Polar residues" evidence="1">
    <location>
        <begin position="490"/>
        <end position="500"/>
    </location>
</feature>
<reference evidence="2 3" key="1">
    <citation type="journal article" date="2013" name="BMC Genomics">
        <title>High quality de novo sequencing and assembly of the Saccharomyces arboricolus genome.</title>
        <authorList>
            <person name="Liti G."/>
            <person name="Nguyen Ba A.N."/>
            <person name="Blythe M."/>
            <person name="Mueller C.A."/>
            <person name="Bergstroem A."/>
            <person name="Cubillos F.A."/>
            <person name="Dafhnis-Calas F."/>
            <person name="Khoshraftar S."/>
            <person name="Malla S."/>
            <person name="Mehta N."/>
            <person name="Siow C.C."/>
            <person name="Warringer J."/>
            <person name="Moses A.M."/>
            <person name="Louis E.J."/>
            <person name="Nieduszynski C.A."/>
        </authorList>
    </citation>
    <scope>NUCLEOTIDE SEQUENCE [LARGE SCALE GENOMIC DNA]</scope>
    <source>
        <strain evidence="3">H-6 / AS 2.3317 / CBS 10644</strain>
    </source>
</reference>
<feature type="region of interest" description="Disordered" evidence="1">
    <location>
        <begin position="1"/>
        <end position="38"/>
    </location>
</feature>
<evidence type="ECO:0000256" key="1">
    <source>
        <dbReference type="SAM" id="MobiDB-lite"/>
    </source>
</evidence>
<dbReference type="AlphaFoldDB" id="J8PHV6"/>
<dbReference type="HOGENOM" id="CLU_027374_0_0_1"/>
<feature type="compositionally biased region" description="Low complexity" evidence="1">
    <location>
        <begin position="316"/>
        <end position="325"/>
    </location>
</feature>
<feature type="region of interest" description="Disordered" evidence="1">
    <location>
        <begin position="461"/>
        <end position="541"/>
    </location>
</feature>
<accession>J8PHV6</accession>
<feature type="compositionally biased region" description="Polar residues" evidence="1">
    <location>
        <begin position="21"/>
        <end position="37"/>
    </location>
</feature>
<dbReference type="OrthoDB" id="4065577at2759"/>
<feature type="region of interest" description="Disordered" evidence="1">
    <location>
        <begin position="310"/>
        <end position="329"/>
    </location>
</feature>
<protein>
    <submittedName>
        <fullName evidence="2">YOR066W</fullName>
    </submittedName>
</protein>
<organism evidence="2 3">
    <name type="scientific">Saccharomyces arboricola (strain H-6 / AS 2.3317 / CBS 10644)</name>
    <name type="common">Yeast</name>
    <dbReference type="NCBI Taxonomy" id="1160507"/>
    <lineage>
        <taxon>Eukaryota</taxon>
        <taxon>Fungi</taxon>
        <taxon>Dikarya</taxon>
        <taxon>Ascomycota</taxon>
        <taxon>Saccharomycotina</taxon>
        <taxon>Saccharomycetes</taxon>
        <taxon>Saccharomycetales</taxon>
        <taxon>Saccharomycetaceae</taxon>
        <taxon>Saccharomyces</taxon>
    </lineage>
</organism>
<feature type="region of interest" description="Disordered" evidence="1">
    <location>
        <begin position="83"/>
        <end position="107"/>
    </location>
</feature>
<sequence>MDKSMIKKRGRPPITKDYPNPLQSPMAHSSMQVQKQGPRSFAKPLMKVGQCSPSPNKRRLSVDHHHNLAATTRKGRYRGVLLSTPTKKSGTRGSTPISTPSSNDSYSNTIFSESRKTFLQSSPPIMSSSPGFQKRNDCMFPGPDQFKLSLTITESGKAVIAGSPPFSPLSKATHPLMKNSNRKLLHSEKIVKSDKKTVPKFEKKRILSLLRQMKNDKDCNMFSEIYPLKSGKSDIVDTELPTIIETSASPVNGNRNINVLLPHQPQSPPPSAQLIPPSTPKSSLQFRTGFTPNIALNQVSFNDTLIKPATNGMGSNNNNNNNNNNKDQTNIPANNTMADANTLLTLTNSPGIFLSPRNKMLPKSTTMSNEQHQEFVFKFSGGDPLLLTDDADGNWPEMLFNLSNTPRRQKCFNTPPSWVNFGSPGLFSPPRSSNVMTNSATTTTASDNGNVHRQLQAQLEAQVQVQSQSNSPGQRQQQQRQFQMLPPHINMSSSPPQINIASPPHQSPARRSPTYFNKEKTTMGTTNMPSNTKGGNLQPPAKLINAVHGPSTPRNQELQLPTLVGCTPLIQQTMNGSLGTKYIPETSISNNIATNLNGFTASNVKTASGFNDSLKQNSFNNKQDDARTALKKLIDDQ</sequence>
<proteinExistence type="predicted"/>
<feature type="compositionally biased region" description="Low complexity" evidence="1">
    <location>
        <begin position="461"/>
        <end position="483"/>
    </location>
</feature>
<dbReference type="EMBL" id="ALIE01000182">
    <property type="protein sequence ID" value="EJS41685.1"/>
    <property type="molecule type" value="Genomic_DNA"/>
</dbReference>
<dbReference type="Proteomes" id="UP000006968">
    <property type="component" value="Chromosome XV"/>
</dbReference>
<gene>
    <name evidence="2" type="ORF">SU7_3226</name>
</gene>
<evidence type="ECO:0000313" key="2">
    <source>
        <dbReference type="EMBL" id="EJS41685.1"/>
    </source>
</evidence>
<feature type="compositionally biased region" description="Polar residues" evidence="1">
    <location>
        <begin position="522"/>
        <end position="535"/>
    </location>
</feature>
<feature type="compositionally biased region" description="Basic residues" evidence="1">
    <location>
        <begin position="1"/>
        <end position="11"/>
    </location>
</feature>
<keyword evidence="3" id="KW-1185">Reference proteome</keyword>
<name>J8PHV6_SACAR</name>
<comment type="caution">
    <text evidence="2">The sequence shown here is derived from an EMBL/GenBank/DDBJ whole genome shotgun (WGS) entry which is preliminary data.</text>
</comment>